<dbReference type="OrthoDB" id="15794at2759"/>
<dbReference type="PANTHER" id="PTHR43675:SF1">
    <property type="entry name" value="RIKEN CDNA 2700097O09 GENE"/>
    <property type="match status" value="1"/>
</dbReference>
<dbReference type="RefSeq" id="XP_022667847.1">
    <property type="nucleotide sequence ID" value="XM_022812112.1"/>
</dbReference>
<keyword evidence="2" id="KW-1185">Reference proteome</keyword>
<dbReference type="InterPro" id="IPR026669">
    <property type="entry name" value="Arsenite_MeTrfase-like"/>
</dbReference>
<sequence>MDAATAWEKIEQVLSNTRPNQRTDILFGLRNWLESCGEERPDTAVNQKVASQLDIIADFIRKKLPLDAILPSERIVAPTSGENADCNPRTTMHVDAFLYPDEEINKLCEDGILSMSYCSDCGSRNIRPLTIISHSASKSRTQFIFQKVLPPDLVNGGTVVDVGSRLGVLCYGAYLMSGASRIIGVELNSDLCTLQESVIQRFSMNDRIQIVNADIVSLPDVLAGANAVFINNSFEFFSDHSKQREIWAFIARSCKPGCILVTVPSLEDAFKSLQISPTLVDLTKWVRKMPIALSFMDESDDEFAEMKEVHRYEVLNPMK</sequence>
<dbReference type="OMA" id="AWECISH"/>
<evidence type="ECO:0000313" key="1">
    <source>
        <dbReference type="EnsemblMetazoa" id="XP_022667847"/>
    </source>
</evidence>
<dbReference type="PANTHER" id="PTHR43675">
    <property type="entry name" value="ARSENITE METHYLTRANSFERASE"/>
    <property type="match status" value="1"/>
</dbReference>
<evidence type="ECO:0008006" key="3">
    <source>
        <dbReference type="Google" id="ProtNLM"/>
    </source>
</evidence>
<dbReference type="EnsemblMetazoa" id="XM_022812114">
    <property type="protein sequence ID" value="XP_022667849"/>
    <property type="gene ID" value="LOC111253130"/>
</dbReference>
<accession>A0A7M7MD89</accession>
<name>A0A7M7MD89_VARDE</name>
<dbReference type="GO" id="GO:0008168">
    <property type="term" value="F:methyltransferase activity"/>
    <property type="evidence" value="ECO:0007669"/>
    <property type="project" value="TreeGrafter"/>
</dbReference>
<dbReference type="InParanoid" id="A0A7M7MD89"/>
<evidence type="ECO:0000313" key="2">
    <source>
        <dbReference type="Proteomes" id="UP000594260"/>
    </source>
</evidence>
<dbReference type="EnsemblMetazoa" id="XM_022812112">
    <property type="protein sequence ID" value="XP_022667847"/>
    <property type="gene ID" value="LOC111253130"/>
</dbReference>
<dbReference type="AlphaFoldDB" id="A0A7M7MD89"/>
<dbReference type="Proteomes" id="UP000594260">
    <property type="component" value="Unplaced"/>
</dbReference>
<dbReference type="EnsemblMetazoa" id="XM_022812111">
    <property type="protein sequence ID" value="XP_022667846"/>
    <property type="gene ID" value="LOC111253130"/>
</dbReference>
<reference evidence="1" key="1">
    <citation type="submission" date="2021-01" db="UniProtKB">
        <authorList>
            <consortium name="EnsemblMetazoa"/>
        </authorList>
    </citation>
    <scope>IDENTIFICATION</scope>
</reference>
<dbReference type="SUPFAM" id="SSF53335">
    <property type="entry name" value="S-adenosyl-L-methionine-dependent methyltransferases"/>
    <property type="match status" value="1"/>
</dbReference>
<dbReference type="KEGG" id="vde:111253130"/>
<dbReference type="Gene3D" id="3.40.50.150">
    <property type="entry name" value="Vaccinia Virus protein VP39"/>
    <property type="match status" value="1"/>
</dbReference>
<organism evidence="1 2">
    <name type="scientific">Varroa destructor</name>
    <name type="common">Honeybee mite</name>
    <dbReference type="NCBI Taxonomy" id="109461"/>
    <lineage>
        <taxon>Eukaryota</taxon>
        <taxon>Metazoa</taxon>
        <taxon>Ecdysozoa</taxon>
        <taxon>Arthropoda</taxon>
        <taxon>Chelicerata</taxon>
        <taxon>Arachnida</taxon>
        <taxon>Acari</taxon>
        <taxon>Parasitiformes</taxon>
        <taxon>Mesostigmata</taxon>
        <taxon>Gamasina</taxon>
        <taxon>Dermanyssoidea</taxon>
        <taxon>Varroidae</taxon>
        <taxon>Varroa</taxon>
    </lineage>
</organism>
<dbReference type="RefSeq" id="XP_022667846.1">
    <property type="nucleotide sequence ID" value="XM_022812111.1"/>
</dbReference>
<dbReference type="InterPro" id="IPR029063">
    <property type="entry name" value="SAM-dependent_MTases_sf"/>
</dbReference>
<dbReference type="RefSeq" id="XP_022667849.1">
    <property type="nucleotide sequence ID" value="XM_022812114.1"/>
</dbReference>
<proteinExistence type="predicted"/>
<protein>
    <recommendedName>
        <fullName evidence="3">Methyltransferase type 11 domain-containing protein</fullName>
    </recommendedName>
</protein>
<dbReference type="GeneID" id="111253130"/>